<accession>A0A378WU87</accession>
<gene>
    <name evidence="3" type="primary">cspE</name>
    <name evidence="3" type="ORF">NCTC13184_03229</name>
</gene>
<dbReference type="OrthoDB" id="4551220at2"/>
<proteinExistence type="predicted"/>
<dbReference type="AlphaFoldDB" id="A0A378WU87"/>
<dbReference type="PROSITE" id="PS51857">
    <property type="entry name" value="CSD_2"/>
    <property type="match status" value="1"/>
</dbReference>
<dbReference type="InterPro" id="IPR011129">
    <property type="entry name" value="CSD"/>
</dbReference>
<dbReference type="Proteomes" id="UP000255082">
    <property type="component" value="Unassembled WGS sequence"/>
</dbReference>
<dbReference type="InterPro" id="IPR012340">
    <property type="entry name" value="NA-bd_OB-fold"/>
</dbReference>
<dbReference type="SUPFAM" id="SSF50249">
    <property type="entry name" value="Nucleic acid-binding proteins"/>
    <property type="match status" value="1"/>
</dbReference>
<protein>
    <submittedName>
        <fullName evidence="3">Cold shock-like protein CspE</fullName>
    </submittedName>
</protein>
<evidence type="ECO:0000313" key="4">
    <source>
        <dbReference type="Proteomes" id="UP000255082"/>
    </source>
</evidence>
<sequence>MTTTTASPTDIGHRGDAHRHPDTELPRWHHGRVEWFNAEKGFGFITPDDGQPVFVEYSAIATPGYKTLTAGQHVIFTATHAPRGPEATQVIAYPVPIPPAHGGTHGTVHLPTRARRLEAPARRHPAAA</sequence>
<dbReference type="RefSeq" id="WP_063917615.1">
    <property type="nucleotide sequence ID" value="NZ_JAJFOE010000001.1"/>
</dbReference>
<feature type="domain" description="CSD" evidence="2">
    <location>
        <begin position="28"/>
        <end position="92"/>
    </location>
</feature>
<dbReference type="PRINTS" id="PR00050">
    <property type="entry name" value="COLDSHOCK"/>
</dbReference>
<feature type="compositionally biased region" description="Basic and acidic residues" evidence="1">
    <location>
        <begin position="11"/>
        <end position="25"/>
    </location>
</feature>
<dbReference type="EMBL" id="UGRU01000001">
    <property type="protein sequence ID" value="SUA44709.1"/>
    <property type="molecule type" value="Genomic_DNA"/>
</dbReference>
<dbReference type="SMART" id="SM00357">
    <property type="entry name" value="CSP"/>
    <property type="match status" value="1"/>
</dbReference>
<dbReference type="CDD" id="cd04458">
    <property type="entry name" value="CSP_CDS"/>
    <property type="match status" value="1"/>
</dbReference>
<organism evidence="3 4">
    <name type="scientific">Nocardia africana</name>
    <dbReference type="NCBI Taxonomy" id="134964"/>
    <lineage>
        <taxon>Bacteria</taxon>
        <taxon>Bacillati</taxon>
        <taxon>Actinomycetota</taxon>
        <taxon>Actinomycetes</taxon>
        <taxon>Mycobacteriales</taxon>
        <taxon>Nocardiaceae</taxon>
        <taxon>Nocardia</taxon>
    </lineage>
</organism>
<evidence type="ECO:0000259" key="2">
    <source>
        <dbReference type="PROSITE" id="PS51857"/>
    </source>
</evidence>
<feature type="region of interest" description="Disordered" evidence="1">
    <location>
        <begin position="1"/>
        <end position="25"/>
    </location>
</feature>
<dbReference type="InterPro" id="IPR050181">
    <property type="entry name" value="Cold_shock_domain"/>
</dbReference>
<dbReference type="GO" id="GO:0003676">
    <property type="term" value="F:nucleic acid binding"/>
    <property type="evidence" value="ECO:0007669"/>
    <property type="project" value="InterPro"/>
</dbReference>
<dbReference type="InterPro" id="IPR002059">
    <property type="entry name" value="CSP_DNA-bd"/>
</dbReference>
<dbReference type="Gene3D" id="2.40.50.140">
    <property type="entry name" value="Nucleic acid-binding proteins"/>
    <property type="match status" value="1"/>
</dbReference>
<reference evidence="3 4" key="1">
    <citation type="submission" date="2018-06" db="EMBL/GenBank/DDBJ databases">
        <authorList>
            <consortium name="Pathogen Informatics"/>
            <person name="Doyle S."/>
        </authorList>
    </citation>
    <scope>NUCLEOTIDE SEQUENCE [LARGE SCALE GENOMIC DNA]</scope>
    <source>
        <strain evidence="3 4">NCTC13184</strain>
    </source>
</reference>
<dbReference type="Pfam" id="PF00313">
    <property type="entry name" value="CSD"/>
    <property type="match status" value="1"/>
</dbReference>
<evidence type="ECO:0000256" key="1">
    <source>
        <dbReference type="SAM" id="MobiDB-lite"/>
    </source>
</evidence>
<evidence type="ECO:0000313" key="3">
    <source>
        <dbReference type="EMBL" id="SUA44709.1"/>
    </source>
</evidence>
<name>A0A378WU87_9NOCA</name>
<dbReference type="PANTHER" id="PTHR11544">
    <property type="entry name" value="COLD SHOCK DOMAIN CONTAINING PROTEINS"/>
    <property type="match status" value="1"/>
</dbReference>